<dbReference type="CDD" id="cd02238">
    <property type="entry name" value="cupin_KdgF"/>
    <property type="match status" value="1"/>
</dbReference>
<evidence type="ECO:0000259" key="1">
    <source>
        <dbReference type="Pfam" id="PF07883"/>
    </source>
</evidence>
<dbReference type="EMBL" id="JABXYM010000001">
    <property type="protein sequence ID" value="MCR6095348.1"/>
    <property type="molecule type" value="Genomic_DNA"/>
</dbReference>
<dbReference type="Proteomes" id="UP001057753">
    <property type="component" value="Unassembled WGS sequence"/>
</dbReference>
<dbReference type="InterPro" id="IPR013096">
    <property type="entry name" value="Cupin_2"/>
</dbReference>
<protein>
    <submittedName>
        <fullName evidence="2">Cupin domain-containing protein</fullName>
    </submittedName>
</protein>
<feature type="domain" description="Cupin type-2" evidence="1">
    <location>
        <begin position="4"/>
        <end position="66"/>
    </location>
</feature>
<gene>
    <name evidence="2" type="ORF">HXA33_02220</name>
</gene>
<dbReference type="InterPro" id="IPR011051">
    <property type="entry name" value="RmlC_Cupin_sf"/>
</dbReference>
<name>A0A9Q4AZ86_SALAG</name>
<dbReference type="Pfam" id="PF07883">
    <property type="entry name" value="Cupin_2"/>
    <property type="match status" value="1"/>
</dbReference>
<comment type="caution">
    <text evidence="2">The sequence shown here is derived from an EMBL/GenBank/DDBJ whole genome shotgun (WGS) entry which is preliminary data.</text>
</comment>
<reference evidence="2" key="1">
    <citation type="submission" date="2020-06" db="EMBL/GenBank/DDBJ databases">
        <title>Insight into the genomes of haloalkaliphilic bacilli from Kenyan soda lakes.</title>
        <authorList>
            <person name="Mwirichia R."/>
            <person name="Villamizar G.C."/>
            <person name="Poehlein A."/>
            <person name="Mugweru J."/>
            <person name="Kipnyargis A."/>
            <person name="Kiplimo D."/>
            <person name="Orwa P."/>
            <person name="Daniel R."/>
        </authorList>
    </citation>
    <scope>NUCLEOTIDE SEQUENCE</scope>
    <source>
        <strain evidence="2">B1096_S55</strain>
    </source>
</reference>
<accession>A0A9Q4AZ86</accession>
<evidence type="ECO:0000313" key="2">
    <source>
        <dbReference type="EMBL" id="MCR6095348.1"/>
    </source>
</evidence>
<dbReference type="InterPro" id="IPR025499">
    <property type="entry name" value="KdgF"/>
</dbReference>
<dbReference type="RefSeq" id="WP_308240393.1">
    <property type="nucleotide sequence ID" value="NZ_JABXYM010000001.1"/>
</dbReference>
<dbReference type="PIRSF" id="PIRSF029883">
    <property type="entry name" value="KdgF"/>
    <property type="match status" value="1"/>
</dbReference>
<dbReference type="AlphaFoldDB" id="A0A9Q4AZ86"/>
<dbReference type="SUPFAM" id="SSF51182">
    <property type="entry name" value="RmlC-like cupins"/>
    <property type="match status" value="1"/>
</dbReference>
<dbReference type="Gene3D" id="2.60.120.10">
    <property type="entry name" value="Jelly Rolls"/>
    <property type="match status" value="1"/>
</dbReference>
<keyword evidence="3" id="KW-1185">Reference proteome</keyword>
<organism evidence="2 3">
    <name type="scientific">Salipaludibacillus agaradhaerens</name>
    <name type="common">Bacillus agaradhaerens</name>
    <dbReference type="NCBI Taxonomy" id="76935"/>
    <lineage>
        <taxon>Bacteria</taxon>
        <taxon>Bacillati</taxon>
        <taxon>Bacillota</taxon>
        <taxon>Bacilli</taxon>
        <taxon>Bacillales</taxon>
        <taxon>Bacillaceae</taxon>
    </lineage>
</organism>
<proteinExistence type="predicted"/>
<evidence type="ECO:0000313" key="3">
    <source>
        <dbReference type="Proteomes" id="UP001057753"/>
    </source>
</evidence>
<sequence>MLMEVAFKAGGIGESHSHLHEQISYCFKGKVAFHIDGETLRIHAGQSVVIPSHTEHGVTALEDNTLRDAFTPLRQELLNT</sequence>
<dbReference type="InterPro" id="IPR014710">
    <property type="entry name" value="RmlC-like_jellyroll"/>
</dbReference>